<name>A0AAE0VGX4_9BIVA</name>
<dbReference type="AlphaFoldDB" id="A0AAE0VGX4"/>
<gene>
    <name evidence="1" type="ORF">CHS0354_034026</name>
</gene>
<keyword evidence="2" id="KW-1185">Reference proteome</keyword>
<accession>A0AAE0VGX4</accession>
<protein>
    <submittedName>
        <fullName evidence="1">Uncharacterized protein</fullName>
    </submittedName>
</protein>
<dbReference type="Proteomes" id="UP001195483">
    <property type="component" value="Unassembled WGS sequence"/>
</dbReference>
<organism evidence="1 2">
    <name type="scientific">Potamilus streckersoni</name>
    <dbReference type="NCBI Taxonomy" id="2493646"/>
    <lineage>
        <taxon>Eukaryota</taxon>
        <taxon>Metazoa</taxon>
        <taxon>Spiralia</taxon>
        <taxon>Lophotrochozoa</taxon>
        <taxon>Mollusca</taxon>
        <taxon>Bivalvia</taxon>
        <taxon>Autobranchia</taxon>
        <taxon>Heteroconchia</taxon>
        <taxon>Palaeoheterodonta</taxon>
        <taxon>Unionida</taxon>
        <taxon>Unionoidea</taxon>
        <taxon>Unionidae</taxon>
        <taxon>Ambleminae</taxon>
        <taxon>Lampsilini</taxon>
        <taxon>Potamilus</taxon>
    </lineage>
</organism>
<evidence type="ECO:0000313" key="2">
    <source>
        <dbReference type="Proteomes" id="UP001195483"/>
    </source>
</evidence>
<dbReference type="EMBL" id="JAEAOA010001984">
    <property type="protein sequence ID" value="KAK3576300.1"/>
    <property type="molecule type" value="Genomic_DNA"/>
</dbReference>
<comment type="caution">
    <text evidence="1">The sequence shown here is derived from an EMBL/GenBank/DDBJ whole genome shotgun (WGS) entry which is preliminary data.</text>
</comment>
<reference evidence="1" key="3">
    <citation type="submission" date="2023-05" db="EMBL/GenBank/DDBJ databases">
        <authorList>
            <person name="Smith C.H."/>
        </authorList>
    </citation>
    <scope>NUCLEOTIDE SEQUENCE</scope>
    <source>
        <strain evidence="1">CHS0354</strain>
        <tissue evidence="1">Mantle</tissue>
    </source>
</reference>
<reference evidence="1" key="2">
    <citation type="journal article" date="2021" name="Genome Biol. Evol.">
        <title>Developing a high-quality reference genome for a parasitic bivalve with doubly uniparental inheritance (Bivalvia: Unionida).</title>
        <authorList>
            <person name="Smith C.H."/>
        </authorList>
    </citation>
    <scope>NUCLEOTIDE SEQUENCE</scope>
    <source>
        <strain evidence="1">CHS0354</strain>
        <tissue evidence="1">Mantle</tissue>
    </source>
</reference>
<proteinExistence type="predicted"/>
<sequence>MFVDRDNRTSSSLYKFDGLSIIVYNNTAKRALYETKGYKLAGVDEKDGKSDRQIQITFSLTPNHRHESLSNLLIEDIRCIGNT</sequence>
<reference evidence="1" key="1">
    <citation type="journal article" date="2021" name="Genome Biol. Evol.">
        <title>A High-Quality Reference Genome for a Parasitic Bivalve with Doubly Uniparental Inheritance (Bivalvia: Unionida).</title>
        <authorList>
            <person name="Smith C.H."/>
        </authorList>
    </citation>
    <scope>NUCLEOTIDE SEQUENCE</scope>
    <source>
        <strain evidence="1">CHS0354</strain>
    </source>
</reference>
<evidence type="ECO:0000313" key="1">
    <source>
        <dbReference type="EMBL" id="KAK3576300.1"/>
    </source>
</evidence>